<name>A0A8E2DMT9_9APHY</name>
<keyword evidence="2" id="KW-0472">Membrane</keyword>
<dbReference type="EMBL" id="KV722366">
    <property type="protein sequence ID" value="OCH92606.1"/>
    <property type="molecule type" value="Genomic_DNA"/>
</dbReference>
<reference evidence="3 4" key="1">
    <citation type="submission" date="2016-07" db="EMBL/GenBank/DDBJ databases">
        <title>Draft genome of the white-rot fungus Obba rivulosa 3A-2.</title>
        <authorList>
            <consortium name="DOE Joint Genome Institute"/>
            <person name="Miettinen O."/>
            <person name="Riley R."/>
            <person name="Acob R."/>
            <person name="Barry K."/>
            <person name="Cullen D."/>
            <person name="De Vries R."/>
            <person name="Hainaut M."/>
            <person name="Hatakka A."/>
            <person name="Henrissat B."/>
            <person name="Hilden K."/>
            <person name="Kuo R."/>
            <person name="Labutti K."/>
            <person name="Lipzen A."/>
            <person name="Makela M.R."/>
            <person name="Sandor L."/>
            <person name="Spatafora J.W."/>
            <person name="Grigoriev I.V."/>
            <person name="Hibbett D.S."/>
        </authorList>
    </citation>
    <scope>NUCLEOTIDE SEQUENCE [LARGE SCALE GENOMIC DNA]</scope>
    <source>
        <strain evidence="3 4">3A-2</strain>
    </source>
</reference>
<feature type="region of interest" description="Disordered" evidence="1">
    <location>
        <begin position="77"/>
        <end position="98"/>
    </location>
</feature>
<dbReference type="Proteomes" id="UP000250043">
    <property type="component" value="Unassembled WGS sequence"/>
</dbReference>
<proteinExistence type="predicted"/>
<evidence type="ECO:0000313" key="4">
    <source>
        <dbReference type="Proteomes" id="UP000250043"/>
    </source>
</evidence>
<gene>
    <name evidence="3" type="ORF">OBBRIDRAFT_422175</name>
</gene>
<accession>A0A8E2DMT9</accession>
<feature type="transmembrane region" description="Helical" evidence="2">
    <location>
        <begin position="21"/>
        <end position="41"/>
    </location>
</feature>
<evidence type="ECO:0000313" key="3">
    <source>
        <dbReference type="EMBL" id="OCH92606.1"/>
    </source>
</evidence>
<feature type="transmembrane region" description="Helical" evidence="2">
    <location>
        <begin position="53"/>
        <end position="70"/>
    </location>
</feature>
<evidence type="ECO:0000256" key="2">
    <source>
        <dbReference type="SAM" id="Phobius"/>
    </source>
</evidence>
<evidence type="ECO:0000256" key="1">
    <source>
        <dbReference type="SAM" id="MobiDB-lite"/>
    </source>
</evidence>
<dbReference type="AlphaFoldDB" id="A0A8E2DMT9"/>
<protein>
    <submittedName>
        <fullName evidence="3">Uncharacterized protein</fullName>
    </submittedName>
</protein>
<keyword evidence="2" id="KW-0812">Transmembrane</keyword>
<keyword evidence="2" id="KW-1133">Transmembrane helix</keyword>
<sequence length="98" mass="10643">MLPRRYSTAEEICNLQNREGGLPYAAGLPMLSMLGFVFHRLLDQIAPDMPAEGVGWGYVSYFPCALIGSARGRASRPYRFSHGESPDPGAPSSIVSLI</sequence>
<organism evidence="3 4">
    <name type="scientific">Obba rivulosa</name>
    <dbReference type="NCBI Taxonomy" id="1052685"/>
    <lineage>
        <taxon>Eukaryota</taxon>
        <taxon>Fungi</taxon>
        <taxon>Dikarya</taxon>
        <taxon>Basidiomycota</taxon>
        <taxon>Agaricomycotina</taxon>
        <taxon>Agaricomycetes</taxon>
        <taxon>Polyporales</taxon>
        <taxon>Gelatoporiaceae</taxon>
        <taxon>Obba</taxon>
    </lineage>
</organism>
<keyword evidence="4" id="KW-1185">Reference proteome</keyword>